<dbReference type="Proteomes" id="UP000094801">
    <property type="component" value="Unassembled WGS sequence"/>
</dbReference>
<name>A0A1E4SWM1_9ASCO</name>
<protein>
    <submittedName>
        <fullName evidence="2">Uncharacterized protein</fullName>
    </submittedName>
</protein>
<keyword evidence="3" id="KW-1185">Reference proteome</keyword>
<dbReference type="EMBL" id="KV453860">
    <property type="protein sequence ID" value="ODV83905.1"/>
    <property type="molecule type" value="Genomic_DNA"/>
</dbReference>
<evidence type="ECO:0000313" key="2">
    <source>
        <dbReference type="EMBL" id="ODV83905.1"/>
    </source>
</evidence>
<proteinExistence type="predicted"/>
<organism evidence="2 3">
    <name type="scientific">[Candida] arabinofermentans NRRL YB-2248</name>
    <dbReference type="NCBI Taxonomy" id="983967"/>
    <lineage>
        <taxon>Eukaryota</taxon>
        <taxon>Fungi</taxon>
        <taxon>Dikarya</taxon>
        <taxon>Ascomycota</taxon>
        <taxon>Saccharomycotina</taxon>
        <taxon>Pichiomycetes</taxon>
        <taxon>Pichiales</taxon>
        <taxon>Pichiaceae</taxon>
        <taxon>Ogataea</taxon>
        <taxon>Ogataea/Candida clade</taxon>
    </lineage>
</organism>
<evidence type="ECO:0000256" key="1">
    <source>
        <dbReference type="SAM" id="Phobius"/>
    </source>
</evidence>
<accession>A0A1E4SWM1</accession>
<keyword evidence="1" id="KW-1133">Transmembrane helix</keyword>
<keyword evidence="1" id="KW-0812">Transmembrane</keyword>
<sequence>MKIRMLKILLFRKKETNPYQTIMCVRHNQHAEDFFHDSYFLFFVRLSSTACAVLCFAVLCARLG</sequence>
<gene>
    <name evidence="2" type="ORF">CANARDRAFT_73541</name>
</gene>
<feature type="transmembrane region" description="Helical" evidence="1">
    <location>
        <begin position="39"/>
        <end position="61"/>
    </location>
</feature>
<dbReference type="AlphaFoldDB" id="A0A1E4SWM1"/>
<reference evidence="3" key="1">
    <citation type="submission" date="2016-04" db="EMBL/GenBank/DDBJ databases">
        <title>Comparative genomics of biotechnologically important yeasts.</title>
        <authorList>
            <consortium name="DOE Joint Genome Institute"/>
            <person name="Riley R."/>
            <person name="Haridas S."/>
            <person name="Wolfe K.H."/>
            <person name="Lopes M.R."/>
            <person name="Hittinger C.T."/>
            <person name="Goker M."/>
            <person name="Salamov A."/>
            <person name="Wisecaver J."/>
            <person name="Long T.M."/>
            <person name="Aerts A.L."/>
            <person name="Barry K."/>
            <person name="Choi C."/>
            <person name="Clum A."/>
            <person name="Coughlan A.Y."/>
            <person name="Deshpande S."/>
            <person name="Douglass A.P."/>
            <person name="Hanson S.J."/>
            <person name="Klenk H.-P."/>
            <person name="Labutti K."/>
            <person name="Lapidus A."/>
            <person name="Lindquist E."/>
            <person name="Lipzen A."/>
            <person name="Meier-Kolthoff J.P."/>
            <person name="Ohm R.A."/>
            <person name="Otillar R.P."/>
            <person name="Pangilinan J."/>
            <person name="Peng Y."/>
            <person name="Rokas A."/>
            <person name="Rosa C.A."/>
            <person name="Scheuner C."/>
            <person name="Sibirny A.A."/>
            <person name="Slot J.C."/>
            <person name="Stielow J.B."/>
            <person name="Sun H."/>
            <person name="Kurtzman C.P."/>
            <person name="Blackwell M."/>
            <person name="Grigoriev I.V."/>
            <person name="Jeffries T.W."/>
        </authorList>
    </citation>
    <scope>NUCLEOTIDE SEQUENCE [LARGE SCALE GENOMIC DNA]</scope>
    <source>
        <strain evidence="3">NRRL YB-2248</strain>
    </source>
</reference>
<keyword evidence="1" id="KW-0472">Membrane</keyword>
<evidence type="ECO:0000313" key="3">
    <source>
        <dbReference type="Proteomes" id="UP000094801"/>
    </source>
</evidence>